<dbReference type="InterPro" id="IPR017961">
    <property type="entry name" value="DNA_pol_Y-fam_little_finger"/>
</dbReference>
<dbReference type="SUPFAM" id="SSF56672">
    <property type="entry name" value="DNA/RNA polymerases"/>
    <property type="match status" value="1"/>
</dbReference>
<dbReference type="EC" id="2.7.7.7" evidence="4"/>
<dbReference type="Proteomes" id="UP000232163">
    <property type="component" value="Unassembled WGS sequence"/>
</dbReference>
<evidence type="ECO:0000256" key="5">
    <source>
        <dbReference type="ARBA" id="ARBA00025589"/>
    </source>
</evidence>
<comment type="subunit">
    <text evidence="3">Monomer.</text>
</comment>
<evidence type="ECO:0000256" key="2">
    <source>
        <dbReference type="ARBA" id="ARBA00010945"/>
    </source>
</evidence>
<evidence type="ECO:0000256" key="1">
    <source>
        <dbReference type="ARBA" id="ARBA00001946"/>
    </source>
</evidence>
<organism evidence="8 9">
    <name type="scientific">Phyllobacterium zundukense</name>
    <dbReference type="NCBI Taxonomy" id="1867719"/>
    <lineage>
        <taxon>Bacteria</taxon>
        <taxon>Pseudomonadati</taxon>
        <taxon>Pseudomonadota</taxon>
        <taxon>Alphaproteobacteria</taxon>
        <taxon>Hyphomicrobiales</taxon>
        <taxon>Phyllobacteriaceae</taxon>
        <taxon>Phyllobacterium</taxon>
    </lineage>
</organism>
<dbReference type="PANTHER" id="PTHR11076:SF33">
    <property type="entry name" value="DNA POLYMERASE KAPPA"/>
    <property type="match status" value="1"/>
</dbReference>
<dbReference type="InterPro" id="IPR043502">
    <property type="entry name" value="DNA/RNA_pol_sf"/>
</dbReference>
<dbReference type="CDD" id="cd00424">
    <property type="entry name" value="PolY"/>
    <property type="match status" value="1"/>
</dbReference>
<dbReference type="PROSITE" id="PS50173">
    <property type="entry name" value="UMUC"/>
    <property type="match status" value="1"/>
</dbReference>
<dbReference type="GO" id="GO:0005829">
    <property type="term" value="C:cytosol"/>
    <property type="evidence" value="ECO:0007669"/>
    <property type="project" value="TreeGrafter"/>
</dbReference>
<name>A0A2N9W4E5_9HYPH</name>
<dbReference type="RefSeq" id="WP_099999242.1">
    <property type="nucleotide sequence ID" value="NZ_CP017940.1"/>
</dbReference>
<dbReference type="GO" id="GO:0009432">
    <property type="term" value="P:SOS response"/>
    <property type="evidence" value="ECO:0007669"/>
    <property type="project" value="TreeGrafter"/>
</dbReference>
<evidence type="ECO:0000313" key="9">
    <source>
        <dbReference type="Proteomes" id="UP000232163"/>
    </source>
</evidence>
<gene>
    <name evidence="8" type="ORF">B5P45_02090</name>
</gene>
<dbReference type="AlphaFoldDB" id="A0A2N9W4E5"/>
<comment type="function">
    <text evidence="5">Poorly processive, error-prone DNA polymerase involved in untargeted mutagenesis. Copies undamaged DNA at stalled replication forks, which arise in vivo from mismatched or misaligned primer ends. These misaligned primers can be extended by PolIV. Exhibits no 3'-5' exonuclease (proofreading) activity. May be involved in translesional synthesis, in conjunction with the beta clamp from PolIII.</text>
</comment>
<dbReference type="InterPro" id="IPR050116">
    <property type="entry name" value="DNA_polymerase-Y"/>
</dbReference>
<sequence length="414" mass="45947">MRKPTHPEKLYLDFDSFFASAEQQLNPALQGRAVAVVPLDSPHTSVIAASRQAKPFGIKTGTSVREAREKCPDIVFIEARPDIYVKLHNRILETIERCVPIASVRSIDEVSCSLLASEAREAEALVARIKRALRDEIGPILTCSIGISVNELLAKIAAEMDKPDGFVLLDHADLPGRLFDLELRDLPGISKGMEARLGEAGVTDIKGLWDLAPKHARAIWNSVEGERFVSALHGYAVEKPETVKRMFGHGRNLPPDWRAPEKVLQCARLLTLSAARRLRRSHFRAGAMSYTIGVRRDSRVTLEGQFRPARDDHTFLNCLNELHGKLLKSGEMRNISNVTVVLHDLSGEEEASRDLFDTGASMKQRGQWERVSDMLDKVRVRHGSKALNLGPVNGPGNYIGSKIAFGRIPEAEDF</sequence>
<accession>A0A2N9W4E5</accession>
<dbReference type="KEGG" id="pht:BLM14_09990"/>
<dbReference type="Gene3D" id="3.40.1170.60">
    <property type="match status" value="1"/>
</dbReference>
<dbReference type="GO" id="GO:0003684">
    <property type="term" value="F:damaged DNA binding"/>
    <property type="evidence" value="ECO:0007669"/>
    <property type="project" value="InterPro"/>
</dbReference>
<dbReference type="Pfam" id="PF00817">
    <property type="entry name" value="IMS"/>
    <property type="match status" value="1"/>
</dbReference>
<dbReference type="InterPro" id="IPR001126">
    <property type="entry name" value="UmuC"/>
</dbReference>
<dbReference type="GO" id="GO:0006281">
    <property type="term" value="P:DNA repair"/>
    <property type="evidence" value="ECO:0007669"/>
    <property type="project" value="InterPro"/>
</dbReference>
<comment type="catalytic activity">
    <reaction evidence="6">
        <text>DNA(n) + a 2'-deoxyribonucleoside 5'-triphosphate = DNA(n+1) + diphosphate</text>
        <dbReference type="Rhea" id="RHEA:22508"/>
        <dbReference type="Rhea" id="RHEA-COMP:17339"/>
        <dbReference type="Rhea" id="RHEA-COMP:17340"/>
        <dbReference type="ChEBI" id="CHEBI:33019"/>
        <dbReference type="ChEBI" id="CHEBI:61560"/>
        <dbReference type="ChEBI" id="CHEBI:173112"/>
        <dbReference type="EC" id="2.7.7.7"/>
    </reaction>
</comment>
<dbReference type="Pfam" id="PF11799">
    <property type="entry name" value="IMS_C"/>
    <property type="match status" value="1"/>
</dbReference>
<feature type="domain" description="UmuC" evidence="7">
    <location>
        <begin position="9"/>
        <end position="190"/>
    </location>
</feature>
<reference evidence="8 9" key="1">
    <citation type="journal article" date="2017" name="Int J Environ Stud">
        <title>Does the Miocene-Pliocene relict legume Oxytropis triphylla form nitrogen-fixing nodules with a combination of bacterial strains?</title>
        <authorList>
            <person name="Safronova V."/>
            <person name="Belimov A."/>
            <person name="Sazanova A."/>
            <person name="Kuznetsova I."/>
            <person name="Popova J."/>
            <person name="Andronov E."/>
            <person name="Verkhozina A."/>
            <person name="Tikhonovich I."/>
        </authorList>
    </citation>
    <scope>NUCLEOTIDE SEQUENCE [LARGE SCALE GENOMIC DNA]</scope>
    <source>
        <strain evidence="8 9">Tri-38</strain>
    </source>
</reference>
<dbReference type="GO" id="GO:0003887">
    <property type="term" value="F:DNA-directed DNA polymerase activity"/>
    <property type="evidence" value="ECO:0007669"/>
    <property type="project" value="UniProtKB-KW"/>
</dbReference>
<proteinExistence type="inferred from homology"/>
<comment type="cofactor">
    <cofactor evidence="1">
        <name>Mg(2+)</name>
        <dbReference type="ChEBI" id="CHEBI:18420"/>
    </cofactor>
</comment>
<evidence type="ECO:0000256" key="6">
    <source>
        <dbReference type="ARBA" id="ARBA00049244"/>
    </source>
</evidence>
<dbReference type="PANTHER" id="PTHR11076">
    <property type="entry name" value="DNA REPAIR POLYMERASE UMUC / TRANSFERASE FAMILY MEMBER"/>
    <property type="match status" value="1"/>
</dbReference>
<protein>
    <recommendedName>
        <fullName evidence="4">DNA-directed DNA polymerase</fullName>
        <ecNumber evidence="4">2.7.7.7</ecNumber>
    </recommendedName>
</protein>
<dbReference type="EMBL" id="MZMT01000003">
    <property type="protein sequence ID" value="PIO46613.1"/>
    <property type="molecule type" value="Genomic_DNA"/>
</dbReference>
<dbReference type="OrthoDB" id="9808813at2"/>
<dbReference type="Gene3D" id="3.30.70.270">
    <property type="match status" value="1"/>
</dbReference>
<comment type="similarity">
    <text evidence="2">Belongs to the DNA polymerase type-Y family.</text>
</comment>
<dbReference type="GO" id="GO:0042276">
    <property type="term" value="P:error-prone translesion synthesis"/>
    <property type="evidence" value="ECO:0007669"/>
    <property type="project" value="TreeGrafter"/>
</dbReference>
<evidence type="ECO:0000313" key="8">
    <source>
        <dbReference type="EMBL" id="PIO46613.1"/>
    </source>
</evidence>
<dbReference type="InterPro" id="IPR043128">
    <property type="entry name" value="Rev_trsase/Diguanyl_cyclase"/>
</dbReference>
<evidence type="ECO:0000256" key="4">
    <source>
        <dbReference type="ARBA" id="ARBA00012417"/>
    </source>
</evidence>
<evidence type="ECO:0000256" key="3">
    <source>
        <dbReference type="ARBA" id="ARBA00011245"/>
    </source>
</evidence>
<keyword evidence="9" id="KW-1185">Reference proteome</keyword>
<evidence type="ECO:0000259" key="7">
    <source>
        <dbReference type="PROSITE" id="PS50173"/>
    </source>
</evidence>
<comment type="caution">
    <text evidence="8">The sequence shown here is derived from an EMBL/GenBank/DDBJ whole genome shotgun (WGS) entry which is preliminary data.</text>
</comment>